<name>A0A0C3SEU7_PHLG1</name>
<feature type="region of interest" description="Disordered" evidence="1">
    <location>
        <begin position="152"/>
        <end position="273"/>
    </location>
</feature>
<dbReference type="EMBL" id="KN840450">
    <property type="protein sequence ID" value="KIP10955.1"/>
    <property type="molecule type" value="Genomic_DNA"/>
</dbReference>
<accession>A0A0C3SEU7</accession>
<gene>
    <name evidence="3" type="ORF">PHLGIDRAFT_187040</name>
</gene>
<organism evidence="3 4">
    <name type="scientific">Phlebiopsis gigantea (strain 11061_1 CR5-6)</name>
    <name type="common">White-rot fungus</name>
    <name type="synonym">Peniophora gigantea</name>
    <dbReference type="NCBI Taxonomy" id="745531"/>
    <lineage>
        <taxon>Eukaryota</taxon>
        <taxon>Fungi</taxon>
        <taxon>Dikarya</taxon>
        <taxon>Basidiomycota</taxon>
        <taxon>Agaricomycotina</taxon>
        <taxon>Agaricomycetes</taxon>
        <taxon>Polyporales</taxon>
        <taxon>Phanerochaetaceae</taxon>
        <taxon>Phlebiopsis</taxon>
    </lineage>
</organism>
<dbReference type="STRING" id="745531.A0A0C3SEU7"/>
<dbReference type="OrthoDB" id="3230534at2759"/>
<keyword evidence="2" id="KW-0472">Membrane</keyword>
<reference evidence="3 4" key="1">
    <citation type="journal article" date="2014" name="PLoS Genet.">
        <title>Analysis of the Phlebiopsis gigantea genome, transcriptome and secretome provides insight into its pioneer colonization strategies of wood.</title>
        <authorList>
            <person name="Hori C."/>
            <person name="Ishida T."/>
            <person name="Igarashi K."/>
            <person name="Samejima M."/>
            <person name="Suzuki H."/>
            <person name="Master E."/>
            <person name="Ferreira P."/>
            <person name="Ruiz-Duenas F.J."/>
            <person name="Held B."/>
            <person name="Canessa P."/>
            <person name="Larrondo L.F."/>
            <person name="Schmoll M."/>
            <person name="Druzhinina I.S."/>
            <person name="Kubicek C.P."/>
            <person name="Gaskell J.A."/>
            <person name="Kersten P."/>
            <person name="St John F."/>
            <person name="Glasner J."/>
            <person name="Sabat G."/>
            <person name="Splinter BonDurant S."/>
            <person name="Syed K."/>
            <person name="Yadav J."/>
            <person name="Mgbeahuruike A.C."/>
            <person name="Kovalchuk A."/>
            <person name="Asiegbu F.O."/>
            <person name="Lackner G."/>
            <person name="Hoffmeister D."/>
            <person name="Rencoret J."/>
            <person name="Gutierrez A."/>
            <person name="Sun H."/>
            <person name="Lindquist E."/>
            <person name="Barry K."/>
            <person name="Riley R."/>
            <person name="Grigoriev I.V."/>
            <person name="Henrissat B."/>
            <person name="Kues U."/>
            <person name="Berka R.M."/>
            <person name="Martinez A.T."/>
            <person name="Covert S.F."/>
            <person name="Blanchette R.A."/>
            <person name="Cullen D."/>
        </authorList>
    </citation>
    <scope>NUCLEOTIDE SEQUENCE [LARGE SCALE GENOMIC DNA]</scope>
    <source>
        <strain evidence="3 4">11061_1 CR5-6</strain>
    </source>
</reference>
<feature type="region of interest" description="Disordered" evidence="1">
    <location>
        <begin position="1"/>
        <end position="23"/>
    </location>
</feature>
<feature type="compositionally biased region" description="Basic and acidic residues" evidence="1">
    <location>
        <begin position="318"/>
        <end position="331"/>
    </location>
</feature>
<keyword evidence="4" id="KW-1185">Reference proteome</keyword>
<dbReference type="AlphaFoldDB" id="A0A0C3SEU7"/>
<evidence type="ECO:0000313" key="4">
    <source>
        <dbReference type="Proteomes" id="UP000053257"/>
    </source>
</evidence>
<proteinExistence type="predicted"/>
<dbReference type="HOGENOM" id="CLU_575042_0_0_1"/>
<protein>
    <submittedName>
        <fullName evidence="3">Uncharacterized protein</fullName>
    </submittedName>
</protein>
<feature type="region of interest" description="Disordered" evidence="1">
    <location>
        <begin position="310"/>
        <end position="340"/>
    </location>
</feature>
<dbReference type="Proteomes" id="UP000053257">
    <property type="component" value="Unassembled WGS sequence"/>
</dbReference>
<evidence type="ECO:0000256" key="1">
    <source>
        <dbReference type="SAM" id="MobiDB-lite"/>
    </source>
</evidence>
<evidence type="ECO:0000313" key="3">
    <source>
        <dbReference type="EMBL" id="KIP10955.1"/>
    </source>
</evidence>
<keyword evidence="2" id="KW-1133">Transmembrane helix</keyword>
<evidence type="ECO:0000256" key="2">
    <source>
        <dbReference type="SAM" id="Phobius"/>
    </source>
</evidence>
<feature type="transmembrane region" description="Helical" evidence="2">
    <location>
        <begin position="360"/>
        <end position="377"/>
    </location>
</feature>
<sequence>MPELPAPPSSSDEDDDMGATPVNARVSLLADFTAAKTPRPPGAWAATPVPAQVDKPVVAAPLLPPEAQTPVPAPVNLTANNTLSAIPTPAPPGAWQLTPGSSMRRKSILKVRFDFDANSSGESMPEVPIIGPSDPADSISEVFPALMPPVASTSQAVVKRPVSSPLDERERSSTPPTVRVARTRPKSPGLRLMDAFGREAPEGPSAPSTASSVKSDPGVVVPAPAPPTLPADATPRSKSLVRIVDAMGREVDSEQSMDESSSSLPPPTSRGEALSRIRETLSKMADDLGESDDSRTVAAREDQRLRELHRASQAARSARREIAESLQKQRGDPSSSSAKGKLLAPVIRNSRFSIDFSNAWMLWCFILLQVVLSIYMYRLSTIRAKQIFLTTYYDAFTPDLFSHLSKTQSVQHAIPPASSPTPSPFSITDALTRDGWKAVLAEAWARSTVVITELQNHIWDVWGRHPGRSHAWPPT</sequence>
<feature type="region of interest" description="Disordered" evidence="1">
    <location>
        <begin position="82"/>
        <end position="101"/>
    </location>
</feature>
<keyword evidence="2" id="KW-0812">Transmembrane</keyword>